<dbReference type="HOGENOM" id="CLU_2982086_0_0_1"/>
<evidence type="ECO:0000313" key="1">
    <source>
        <dbReference type="EMBL" id="AES95276.1"/>
    </source>
</evidence>
<reference evidence="2" key="5">
    <citation type="journal article" date="2018" name="Nat. Plants">
        <title>Whole-genome landscape of Medicago truncatula symbiotic genes.</title>
        <authorList>
            <person name="Pecrix Y."/>
            <person name="Gamas P."/>
            <person name="Carrere S."/>
        </authorList>
    </citation>
    <scope>NUCLEOTIDE SEQUENCE</scope>
    <source>
        <tissue evidence="2">Leaves</tissue>
    </source>
</reference>
<reference evidence="1 4" key="2">
    <citation type="journal article" date="2014" name="BMC Genomics">
        <title>An improved genome release (version Mt4.0) for the model legume Medicago truncatula.</title>
        <authorList>
            <person name="Tang H."/>
            <person name="Krishnakumar V."/>
            <person name="Bidwell S."/>
            <person name="Rosen B."/>
            <person name="Chan A."/>
            <person name="Zhou S."/>
            <person name="Gentzbittel L."/>
            <person name="Childs K.L."/>
            <person name="Yandell M."/>
            <person name="Gundlach H."/>
            <person name="Mayer K.F."/>
            <person name="Schwartz D.C."/>
            <person name="Town C.D."/>
        </authorList>
    </citation>
    <scope>GENOME REANNOTATION</scope>
    <source>
        <strain evidence="3 4">cv. Jemalong A17</strain>
    </source>
</reference>
<reference evidence="1 4" key="1">
    <citation type="journal article" date="2011" name="Nature">
        <title>The Medicago genome provides insight into the evolution of rhizobial symbioses.</title>
        <authorList>
            <person name="Young N.D."/>
            <person name="Debelle F."/>
            <person name="Oldroyd G.E."/>
            <person name="Geurts R."/>
            <person name="Cannon S.B."/>
            <person name="Udvardi M.K."/>
            <person name="Benedito V.A."/>
            <person name="Mayer K.F."/>
            <person name="Gouzy J."/>
            <person name="Schoof H."/>
            <person name="Van de Peer Y."/>
            <person name="Proost S."/>
            <person name="Cook D.R."/>
            <person name="Meyers B.C."/>
            <person name="Spannagl M."/>
            <person name="Cheung F."/>
            <person name="De Mita S."/>
            <person name="Krishnakumar V."/>
            <person name="Gundlach H."/>
            <person name="Zhou S."/>
            <person name="Mudge J."/>
            <person name="Bharti A.K."/>
            <person name="Murray J.D."/>
            <person name="Naoumkina M.A."/>
            <person name="Rosen B."/>
            <person name="Silverstein K.A."/>
            <person name="Tang H."/>
            <person name="Rombauts S."/>
            <person name="Zhao P.X."/>
            <person name="Zhou P."/>
            <person name="Barbe V."/>
            <person name="Bardou P."/>
            <person name="Bechner M."/>
            <person name="Bellec A."/>
            <person name="Berger A."/>
            <person name="Berges H."/>
            <person name="Bidwell S."/>
            <person name="Bisseling T."/>
            <person name="Choisne N."/>
            <person name="Couloux A."/>
            <person name="Denny R."/>
            <person name="Deshpande S."/>
            <person name="Dai X."/>
            <person name="Doyle J.J."/>
            <person name="Dudez A.M."/>
            <person name="Farmer A.D."/>
            <person name="Fouteau S."/>
            <person name="Franken C."/>
            <person name="Gibelin C."/>
            <person name="Gish J."/>
            <person name="Goldstein S."/>
            <person name="Gonzalez A.J."/>
            <person name="Green P.J."/>
            <person name="Hallab A."/>
            <person name="Hartog M."/>
            <person name="Hua A."/>
            <person name="Humphray S.J."/>
            <person name="Jeong D.H."/>
            <person name="Jing Y."/>
            <person name="Jocker A."/>
            <person name="Kenton S.M."/>
            <person name="Kim D.J."/>
            <person name="Klee K."/>
            <person name="Lai H."/>
            <person name="Lang C."/>
            <person name="Lin S."/>
            <person name="Macmil S.L."/>
            <person name="Magdelenat G."/>
            <person name="Matthews L."/>
            <person name="McCorrison J."/>
            <person name="Monaghan E.L."/>
            <person name="Mun J.H."/>
            <person name="Najar F.Z."/>
            <person name="Nicholson C."/>
            <person name="Noirot C."/>
            <person name="O'Bleness M."/>
            <person name="Paule C.R."/>
            <person name="Poulain J."/>
            <person name="Prion F."/>
            <person name="Qin B."/>
            <person name="Qu C."/>
            <person name="Retzel E.F."/>
            <person name="Riddle C."/>
            <person name="Sallet E."/>
            <person name="Samain S."/>
            <person name="Samson N."/>
            <person name="Sanders I."/>
            <person name="Saurat O."/>
            <person name="Scarpelli C."/>
            <person name="Schiex T."/>
            <person name="Segurens B."/>
            <person name="Severin A.J."/>
            <person name="Sherrier D.J."/>
            <person name="Shi R."/>
            <person name="Sims S."/>
            <person name="Singer S.R."/>
            <person name="Sinharoy S."/>
            <person name="Sterck L."/>
            <person name="Viollet A."/>
            <person name="Wang B.B."/>
            <person name="Wang K."/>
            <person name="Wang M."/>
            <person name="Wang X."/>
            <person name="Warfsmann J."/>
            <person name="Weissenbach J."/>
            <person name="White D.D."/>
            <person name="White J.D."/>
            <person name="Wiley G.B."/>
            <person name="Wincker P."/>
            <person name="Xing Y."/>
            <person name="Yang L."/>
            <person name="Yao Z."/>
            <person name="Ying F."/>
            <person name="Zhai J."/>
            <person name="Zhou L."/>
            <person name="Zuber A."/>
            <person name="Denarie J."/>
            <person name="Dixon R.A."/>
            <person name="May G.D."/>
            <person name="Schwartz D.C."/>
            <person name="Rogers J."/>
            <person name="Quetier F."/>
            <person name="Town C.D."/>
            <person name="Roe B.A."/>
        </authorList>
    </citation>
    <scope>NUCLEOTIDE SEQUENCE [LARGE SCALE GENOMIC DNA]</scope>
    <source>
        <strain evidence="1">A17</strain>
        <strain evidence="3 4">cv. Jemalong A17</strain>
    </source>
</reference>
<dbReference type="Proteomes" id="UP000002051">
    <property type="component" value="Chromosome 5"/>
</dbReference>
<keyword evidence="4" id="KW-1185">Reference proteome</keyword>
<name>G7K009_MEDTR</name>
<protein>
    <submittedName>
        <fullName evidence="1">Transmembrane protein, putative</fullName>
    </submittedName>
</protein>
<dbReference type="Gramene" id="rna29465">
    <property type="protein sequence ID" value="RHN54427.1"/>
    <property type="gene ID" value="gene29465"/>
</dbReference>
<dbReference type="PaxDb" id="3880-AES95276"/>
<evidence type="ECO:0000313" key="4">
    <source>
        <dbReference type="Proteomes" id="UP000002051"/>
    </source>
</evidence>
<reference evidence="5" key="4">
    <citation type="journal article" date="2018" name="Nat. Plants">
        <title>Whole-genome landscape of Medicago truncatula symbiotic genes.</title>
        <authorList>
            <person name="Pecrix Y."/>
            <person name="Staton S.E."/>
            <person name="Sallet E."/>
            <person name="Lelandais-Briere C."/>
            <person name="Moreau S."/>
            <person name="Carrere S."/>
            <person name="Blein T."/>
            <person name="Jardinaud M.F."/>
            <person name="Latrasse D."/>
            <person name="Zouine M."/>
            <person name="Zahm M."/>
            <person name="Kreplak J."/>
            <person name="Mayjonade B."/>
            <person name="Satge C."/>
            <person name="Perez M."/>
            <person name="Cauet S."/>
            <person name="Marande W."/>
            <person name="Chantry-Darmon C."/>
            <person name="Lopez-Roques C."/>
            <person name="Bouchez O."/>
            <person name="Berard A."/>
            <person name="Debelle F."/>
            <person name="Munos S."/>
            <person name="Bendahmane A."/>
            <person name="Berges H."/>
            <person name="Niebel A."/>
            <person name="Buitink J."/>
            <person name="Frugier F."/>
            <person name="Benhamed M."/>
            <person name="Crespi M."/>
            <person name="Gouzy J."/>
            <person name="Gamas P."/>
        </authorList>
    </citation>
    <scope>NUCLEOTIDE SEQUENCE [LARGE SCALE GENOMIC DNA]</scope>
    <source>
        <strain evidence="5">cv. Jemalong A17</strain>
    </source>
</reference>
<evidence type="ECO:0000313" key="5">
    <source>
        <dbReference type="Proteomes" id="UP000265566"/>
    </source>
</evidence>
<accession>G7K009</accession>
<dbReference type="EMBL" id="CM001221">
    <property type="protein sequence ID" value="AES95276.1"/>
    <property type="molecule type" value="Genomic_DNA"/>
</dbReference>
<dbReference type="AlphaFoldDB" id="G7K009"/>
<dbReference type="EnsemblPlants" id="AES95276">
    <property type="protein sequence ID" value="AES95276"/>
    <property type="gene ID" value="MTR_5g023750"/>
</dbReference>
<organism evidence="1 4">
    <name type="scientific">Medicago truncatula</name>
    <name type="common">Barrel medic</name>
    <name type="synonym">Medicago tribuloides</name>
    <dbReference type="NCBI Taxonomy" id="3880"/>
    <lineage>
        <taxon>Eukaryota</taxon>
        <taxon>Viridiplantae</taxon>
        <taxon>Streptophyta</taxon>
        <taxon>Embryophyta</taxon>
        <taxon>Tracheophyta</taxon>
        <taxon>Spermatophyta</taxon>
        <taxon>Magnoliopsida</taxon>
        <taxon>eudicotyledons</taxon>
        <taxon>Gunneridae</taxon>
        <taxon>Pentapetalae</taxon>
        <taxon>rosids</taxon>
        <taxon>fabids</taxon>
        <taxon>Fabales</taxon>
        <taxon>Fabaceae</taxon>
        <taxon>Papilionoideae</taxon>
        <taxon>50 kb inversion clade</taxon>
        <taxon>NPAAA clade</taxon>
        <taxon>Hologalegina</taxon>
        <taxon>IRL clade</taxon>
        <taxon>Trifolieae</taxon>
        <taxon>Medicago</taxon>
    </lineage>
</organism>
<evidence type="ECO:0000313" key="2">
    <source>
        <dbReference type="EMBL" id="RHN54427.1"/>
    </source>
</evidence>
<evidence type="ECO:0000313" key="3">
    <source>
        <dbReference type="EnsemblPlants" id="AES95276"/>
    </source>
</evidence>
<keyword evidence="1" id="KW-0472">Membrane</keyword>
<reference evidence="3" key="3">
    <citation type="submission" date="2015-04" db="UniProtKB">
        <authorList>
            <consortium name="EnsemblPlants"/>
        </authorList>
    </citation>
    <scope>IDENTIFICATION</scope>
    <source>
        <strain evidence="3">cv. Jemalong A17</strain>
    </source>
</reference>
<dbReference type="EMBL" id="PSQE01000005">
    <property type="protein sequence ID" value="RHN54427.1"/>
    <property type="molecule type" value="Genomic_DNA"/>
</dbReference>
<gene>
    <name evidence="1" type="ordered locus">MTR_5g023750</name>
    <name evidence="2" type="ORF">MtrunA17_Chr5g0406701</name>
</gene>
<keyword evidence="1" id="KW-0812">Transmembrane</keyword>
<sequence length="58" mass="5910">MGCTTPFLGGDGLGFAGWCSGLCSGHYVAAVLASGFIPLMRGPYDGGVAARNGGWWWG</sequence>
<proteinExistence type="predicted"/>
<dbReference type="Proteomes" id="UP000265566">
    <property type="component" value="Chromosome 5"/>
</dbReference>